<evidence type="ECO:0000259" key="6">
    <source>
        <dbReference type="PROSITE" id="PS50111"/>
    </source>
</evidence>
<dbReference type="Gene3D" id="1.10.287.950">
    <property type="entry name" value="Methyl-accepting chemotaxis protein"/>
    <property type="match status" value="1"/>
</dbReference>
<dbReference type="InterPro" id="IPR003660">
    <property type="entry name" value="HAMP_dom"/>
</dbReference>
<evidence type="ECO:0000256" key="3">
    <source>
        <dbReference type="PROSITE-ProRule" id="PRU00284"/>
    </source>
</evidence>
<feature type="transmembrane region" description="Helical" evidence="5">
    <location>
        <begin position="317"/>
        <end position="343"/>
    </location>
</feature>
<dbReference type="OrthoDB" id="5292010at2"/>
<dbReference type="PANTHER" id="PTHR32089:SF112">
    <property type="entry name" value="LYSOZYME-LIKE PROTEIN-RELATED"/>
    <property type="match status" value="1"/>
</dbReference>
<feature type="domain" description="HAMP" evidence="7">
    <location>
        <begin position="345"/>
        <end position="398"/>
    </location>
</feature>
<keyword evidence="5" id="KW-1133">Transmembrane helix</keyword>
<dbReference type="RefSeq" id="WP_066959119.1">
    <property type="nucleotide sequence ID" value="NZ_CP023449.1"/>
</dbReference>
<evidence type="ECO:0000259" key="7">
    <source>
        <dbReference type="PROSITE" id="PS50885"/>
    </source>
</evidence>
<keyword evidence="5" id="KW-0812">Transmembrane</keyword>
<dbReference type="PANTHER" id="PTHR32089">
    <property type="entry name" value="METHYL-ACCEPTING CHEMOTAXIS PROTEIN MCPB"/>
    <property type="match status" value="1"/>
</dbReference>
<evidence type="ECO:0000256" key="5">
    <source>
        <dbReference type="SAM" id="Phobius"/>
    </source>
</evidence>
<comment type="caution">
    <text evidence="8">The sequence shown here is derived from an EMBL/GenBank/DDBJ whole genome shotgun (WGS) entry which is preliminary data.</text>
</comment>
<protein>
    <submittedName>
        <fullName evidence="8">Methyl-accepting chemotaxis protein</fullName>
    </submittedName>
</protein>
<keyword evidence="1 3" id="KW-0807">Transducer</keyword>
<comment type="similarity">
    <text evidence="2">Belongs to the methyl-accepting chemotaxis (MCP) protein family.</text>
</comment>
<feature type="domain" description="Methyl-accepting transducer" evidence="6">
    <location>
        <begin position="439"/>
        <end position="693"/>
    </location>
</feature>
<reference evidence="8 9" key="1">
    <citation type="submission" date="2017-09" db="EMBL/GenBank/DDBJ databases">
        <title>The Catabolism of 3,6-Dichlorosalicylic acid is Initiated by the Cytochrome P450 Monooxygenase DsmABC in Rhizorhabdus dicambivorans Ndbn-20.</title>
        <authorList>
            <person name="Na L."/>
        </authorList>
    </citation>
    <scope>NUCLEOTIDE SEQUENCE [LARGE SCALE GENOMIC DNA]</scope>
    <source>
        <strain evidence="8 9">Ndbn-20m</strain>
    </source>
</reference>
<proteinExistence type="inferred from homology"/>
<evidence type="ECO:0000313" key="8">
    <source>
        <dbReference type="EMBL" id="PCE44315.1"/>
    </source>
</evidence>
<keyword evidence="5" id="KW-0472">Membrane</keyword>
<name>A0A2A4G0Q8_9SPHN</name>
<dbReference type="PROSITE" id="PS50885">
    <property type="entry name" value="HAMP"/>
    <property type="match status" value="1"/>
</dbReference>
<feature type="coiled-coil region" evidence="4">
    <location>
        <begin position="394"/>
        <end position="431"/>
    </location>
</feature>
<dbReference type="GO" id="GO:0016020">
    <property type="term" value="C:membrane"/>
    <property type="evidence" value="ECO:0007669"/>
    <property type="project" value="InterPro"/>
</dbReference>
<dbReference type="SMART" id="SM00283">
    <property type="entry name" value="MA"/>
    <property type="match status" value="1"/>
</dbReference>
<evidence type="ECO:0000256" key="2">
    <source>
        <dbReference type="ARBA" id="ARBA00029447"/>
    </source>
</evidence>
<accession>A0A2A4G0Q8</accession>
<evidence type="ECO:0000256" key="1">
    <source>
        <dbReference type="ARBA" id="ARBA00023224"/>
    </source>
</evidence>
<dbReference type="InterPro" id="IPR032255">
    <property type="entry name" value="HBM"/>
</dbReference>
<evidence type="ECO:0000256" key="4">
    <source>
        <dbReference type="SAM" id="Coils"/>
    </source>
</evidence>
<dbReference type="SUPFAM" id="SSF58104">
    <property type="entry name" value="Methyl-accepting chemotaxis protein (MCP) signaling domain"/>
    <property type="match status" value="1"/>
</dbReference>
<dbReference type="Pfam" id="PF00015">
    <property type="entry name" value="MCPsignal"/>
    <property type="match status" value="1"/>
</dbReference>
<dbReference type="KEGG" id="rdi:CMV14_12015"/>
<dbReference type="InterPro" id="IPR004089">
    <property type="entry name" value="MCPsignal_dom"/>
</dbReference>
<keyword evidence="4" id="KW-0175">Coiled coil</keyword>
<feature type="transmembrane region" description="Helical" evidence="5">
    <location>
        <begin position="37"/>
        <end position="62"/>
    </location>
</feature>
<organism evidence="8 9">
    <name type="scientific">Rhizorhabdus dicambivorans</name>
    <dbReference type="NCBI Taxonomy" id="1850238"/>
    <lineage>
        <taxon>Bacteria</taxon>
        <taxon>Pseudomonadati</taxon>
        <taxon>Pseudomonadota</taxon>
        <taxon>Alphaproteobacteria</taxon>
        <taxon>Sphingomonadales</taxon>
        <taxon>Sphingomonadaceae</taxon>
        <taxon>Rhizorhabdus</taxon>
    </lineage>
</organism>
<sequence>MTQAGLREPLRRIEGKLAIWFTRLSAASTGWRMSRKVLFVFGATGLAMATLALITIASLFAVRSSVGGVTDLAKANQALLRVQTRSIAAQGLLKDFVINRDEGTARELTGTLDAALRSLDNATDGADALGEADSLAAVRSALEATQRSAARIVDAQRRIDTQITRELDVRGPVIAEKLRLVTEQAHAGGNAAATYAAGVSQARYLEMRVNVTRYVASPNPATAKLVKSNLLDLEDAMNILFEELEGTPMLATADKAIAEVVAYDKAFDQVVAATGVRNREVGHVLRVSGPALQDNADRIIAAIEGVQGRRTLTAQAAALGAMTVVLLGSAVGIAIALIAGILMQRLVTRPIVRMAEEMGALAAGHLGTEMAEVARSDEVGDMARAVEIFRSNAREIDERRAAALAAERAEIEREQARVRDREAERLKAEGERRESMLKLADVFETSVRHVVDSVGALARQIEEDARLVSQTVDHSGSLTADVAVAATQASQNSLIVANATEEMSLSIAQVATHIGNAAQIAREAASSANATDAIVGDLISDTQSIEDVVSVIARVARQTNLLALNATIEASRAGSAGKGFAVVAAEIKQLAHQTAEAANDVASRIARARGSSKLAANALTEIAQTIGEINGIATSVASAIAQQSTTTGQIATSTSQAADGSRNVATIIAEVHGGIDATGRAAQETLSAAADLNRQADSLRLSVDHFLATVRAA</sequence>
<keyword evidence="9" id="KW-1185">Reference proteome</keyword>
<dbReference type="GO" id="GO:0007165">
    <property type="term" value="P:signal transduction"/>
    <property type="evidence" value="ECO:0007669"/>
    <property type="project" value="UniProtKB-KW"/>
</dbReference>
<dbReference type="EMBL" id="NWUF01000001">
    <property type="protein sequence ID" value="PCE44315.1"/>
    <property type="molecule type" value="Genomic_DNA"/>
</dbReference>
<gene>
    <name evidence="8" type="ORF">COO09_01400</name>
</gene>
<dbReference type="Proteomes" id="UP000218934">
    <property type="component" value="Unassembled WGS sequence"/>
</dbReference>
<dbReference type="SMART" id="SM00304">
    <property type="entry name" value="HAMP"/>
    <property type="match status" value="1"/>
</dbReference>
<dbReference type="PROSITE" id="PS50111">
    <property type="entry name" value="CHEMOTAXIS_TRANSDUC_2"/>
    <property type="match status" value="1"/>
</dbReference>
<dbReference type="AlphaFoldDB" id="A0A2A4G0Q8"/>
<dbReference type="CDD" id="cd06225">
    <property type="entry name" value="HAMP"/>
    <property type="match status" value="1"/>
</dbReference>
<dbReference type="Pfam" id="PF00672">
    <property type="entry name" value="HAMP"/>
    <property type="match status" value="1"/>
</dbReference>
<dbReference type="Gene3D" id="6.10.340.10">
    <property type="match status" value="1"/>
</dbReference>
<dbReference type="SMART" id="SM01358">
    <property type="entry name" value="HBM"/>
    <property type="match status" value="1"/>
</dbReference>
<evidence type="ECO:0000313" key="9">
    <source>
        <dbReference type="Proteomes" id="UP000218934"/>
    </source>
</evidence>